<keyword evidence="1" id="KW-0472">Membrane</keyword>
<comment type="caution">
    <text evidence="2">The sequence shown here is derived from an EMBL/GenBank/DDBJ whole genome shotgun (WGS) entry which is preliminary data.</text>
</comment>
<dbReference type="EMBL" id="CATQJL010000001">
    <property type="protein sequence ID" value="CAJ0589069.1"/>
    <property type="molecule type" value="Genomic_DNA"/>
</dbReference>
<proteinExistence type="predicted"/>
<keyword evidence="1" id="KW-0812">Transmembrane</keyword>
<organism evidence="2 3">
    <name type="scientific">Cylicocyclus nassatus</name>
    <name type="common">Nematode worm</name>
    <dbReference type="NCBI Taxonomy" id="53992"/>
    <lineage>
        <taxon>Eukaryota</taxon>
        <taxon>Metazoa</taxon>
        <taxon>Ecdysozoa</taxon>
        <taxon>Nematoda</taxon>
        <taxon>Chromadorea</taxon>
        <taxon>Rhabditida</taxon>
        <taxon>Rhabditina</taxon>
        <taxon>Rhabditomorpha</taxon>
        <taxon>Strongyloidea</taxon>
        <taxon>Strongylidae</taxon>
        <taxon>Cylicocyclus</taxon>
    </lineage>
</organism>
<sequence length="99" mass="11439">MFVTDYKRNFKCAWHNAKSSPPDSTNFSFTATCASVHTFSDKADVLETANYVVDERPKRVASRLVQLCDDFDKELFHNDCYICHILSLLLSLLSWLIWS</sequence>
<keyword evidence="1" id="KW-1133">Transmembrane helix</keyword>
<accession>A0AA36DMD1</accession>
<evidence type="ECO:0000313" key="2">
    <source>
        <dbReference type="EMBL" id="CAJ0589069.1"/>
    </source>
</evidence>
<feature type="transmembrane region" description="Helical" evidence="1">
    <location>
        <begin position="81"/>
        <end position="98"/>
    </location>
</feature>
<evidence type="ECO:0000256" key="1">
    <source>
        <dbReference type="SAM" id="Phobius"/>
    </source>
</evidence>
<dbReference type="Proteomes" id="UP001176961">
    <property type="component" value="Unassembled WGS sequence"/>
</dbReference>
<dbReference type="AlphaFoldDB" id="A0AA36DMD1"/>
<reference evidence="2" key="1">
    <citation type="submission" date="2023-07" db="EMBL/GenBank/DDBJ databases">
        <authorList>
            <consortium name="CYATHOMIX"/>
        </authorList>
    </citation>
    <scope>NUCLEOTIDE SEQUENCE</scope>
    <source>
        <strain evidence="2">N/A</strain>
    </source>
</reference>
<gene>
    <name evidence="2" type="ORF">CYNAS_LOCUS1052</name>
</gene>
<evidence type="ECO:0000313" key="3">
    <source>
        <dbReference type="Proteomes" id="UP001176961"/>
    </source>
</evidence>
<protein>
    <submittedName>
        <fullName evidence="2">Uncharacterized protein</fullName>
    </submittedName>
</protein>
<keyword evidence="3" id="KW-1185">Reference proteome</keyword>
<name>A0AA36DMD1_CYLNA</name>